<keyword evidence="1" id="KW-0805">Transcription regulation</keyword>
<accession>A0ABV8H5D5</accession>
<dbReference type="EMBL" id="JBHSAO010000016">
    <property type="protein sequence ID" value="MFC4025559.1"/>
    <property type="molecule type" value="Genomic_DNA"/>
</dbReference>
<dbReference type="PANTHER" id="PTHR44688">
    <property type="entry name" value="DNA-BINDING TRANSCRIPTIONAL ACTIVATOR DEVR_DOSR"/>
    <property type="match status" value="1"/>
</dbReference>
<dbReference type="InterPro" id="IPR036388">
    <property type="entry name" value="WH-like_DNA-bd_sf"/>
</dbReference>
<evidence type="ECO:0000259" key="4">
    <source>
        <dbReference type="PROSITE" id="PS50043"/>
    </source>
</evidence>
<dbReference type="CDD" id="cd06170">
    <property type="entry name" value="LuxR_C_like"/>
    <property type="match status" value="1"/>
</dbReference>
<keyword evidence="6" id="KW-1185">Reference proteome</keyword>
<dbReference type="InterPro" id="IPR016032">
    <property type="entry name" value="Sig_transdc_resp-reg_C-effctor"/>
</dbReference>
<dbReference type="SMART" id="SM00421">
    <property type="entry name" value="HTH_LUXR"/>
    <property type="match status" value="1"/>
</dbReference>
<dbReference type="InterPro" id="IPR000792">
    <property type="entry name" value="Tscrpt_reg_LuxR_C"/>
</dbReference>
<feature type="domain" description="HTH luxR-type" evidence="4">
    <location>
        <begin position="163"/>
        <end position="228"/>
    </location>
</feature>
<dbReference type="Gene3D" id="1.10.10.10">
    <property type="entry name" value="Winged helix-like DNA-binding domain superfamily/Winged helix DNA-binding domain"/>
    <property type="match status" value="1"/>
</dbReference>
<keyword evidence="3" id="KW-0804">Transcription</keyword>
<proteinExistence type="predicted"/>
<reference evidence="6" key="1">
    <citation type="journal article" date="2019" name="Int. J. Syst. Evol. Microbiol.">
        <title>The Global Catalogue of Microorganisms (GCM) 10K type strain sequencing project: providing services to taxonomists for standard genome sequencing and annotation.</title>
        <authorList>
            <consortium name="The Broad Institute Genomics Platform"/>
            <consortium name="The Broad Institute Genome Sequencing Center for Infectious Disease"/>
            <person name="Wu L."/>
            <person name="Ma J."/>
        </authorList>
    </citation>
    <scope>NUCLEOTIDE SEQUENCE [LARGE SCALE GENOMIC DNA]</scope>
    <source>
        <strain evidence="6">IBRC-M 10703</strain>
    </source>
</reference>
<dbReference type="PROSITE" id="PS50043">
    <property type="entry name" value="HTH_LUXR_2"/>
    <property type="match status" value="1"/>
</dbReference>
<dbReference type="RefSeq" id="WP_379498049.1">
    <property type="nucleotide sequence ID" value="NZ_JBHSAO010000016.1"/>
</dbReference>
<gene>
    <name evidence="5" type="ORF">ACFOUV_17405</name>
</gene>
<keyword evidence="2" id="KW-0238">DNA-binding</keyword>
<dbReference type="Proteomes" id="UP001595772">
    <property type="component" value="Unassembled WGS sequence"/>
</dbReference>
<dbReference type="PRINTS" id="PR00038">
    <property type="entry name" value="HTHLUXR"/>
</dbReference>
<protein>
    <submittedName>
        <fullName evidence="5">Response regulator transcription factor</fullName>
    </submittedName>
</protein>
<evidence type="ECO:0000256" key="3">
    <source>
        <dbReference type="ARBA" id="ARBA00023163"/>
    </source>
</evidence>
<evidence type="ECO:0000256" key="1">
    <source>
        <dbReference type="ARBA" id="ARBA00023015"/>
    </source>
</evidence>
<evidence type="ECO:0000313" key="6">
    <source>
        <dbReference type="Proteomes" id="UP001595772"/>
    </source>
</evidence>
<evidence type="ECO:0000313" key="5">
    <source>
        <dbReference type="EMBL" id="MFC4025559.1"/>
    </source>
</evidence>
<organism evidence="5 6">
    <name type="scientific">Oceanobacillus longus</name>
    <dbReference type="NCBI Taxonomy" id="930120"/>
    <lineage>
        <taxon>Bacteria</taxon>
        <taxon>Bacillati</taxon>
        <taxon>Bacillota</taxon>
        <taxon>Bacilli</taxon>
        <taxon>Bacillales</taxon>
        <taxon>Bacillaceae</taxon>
        <taxon>Oceanobacillus</taxon>
    </lineage>
</organism>
<dbReference type="SUPFAM" id="SSF55781">
    <property type="entry name" value="GAF domain-like"/>
    <property type="match status" value="1"/>
</dbReference>
<sequence length="231" mass="26032">MMMKQNVQETLSNLTSFYNQDELLIEILENYTRIFPIRDAFLYRYSSIGYLAEGIIGISHSKVVHIRSERDDVRLLPVFNAVIGERKAKYFTGIEFLKLMTSKHIFSSEVNSSIIVPLCAGPVVVGFIISYSFDDDTTFDQELLSSLTLFGRLSGNILGNLGESKKIDRLSRRELEVMQHISWGESSSEMADVMGISESTVNQYVKSALTKLDVNNRTQAVAELLRKGVIS</sequence>
<name>A0ABV8H5D5_9BACI</name>
<dbReference type="Pfam" id="PF00196">
    <property type="entry name" value="GerE"/>
    <property type="match status" value="1"/>
</dbReference>
<dbReference type="SUPFAM" id="SSF46894">
    <property type="entry name" value="C-terminal effector domain of the bipartite response regulators"/>
    <property type="match status" value="1"/>
</dbReference>
<comment type="caution">
    <text evidence="5">The sequence shown here is derived from an EMBL/GenBank/DDBJ whole genome shotgun (WGS) entry which is preliminary data.</text>
</comment>
<dbReference type="PANTHER" id="PTHR44688:SF16">
    <property type="entry name" value="DNA-BINDING TRANSCRIPTIONAL ACTIVATOR DEVR_DOSR"/>
    <property type="match status" value="1"/>
</dbReference>
<evidence type="ECO:0000256" key="2">
    <source>
        <dbReference type="ARBA" id="ARBA00023125"/>
    </source>
</evidence>